<evidence type="ECO:0000313" key="1">
    <source>
        <dbReference type="EMBL" id="KAJ9104511.1"/>
    </source>
</evidence>
<protein>
    <submittedName>
        <fullName evidence="1">Uncharacterized protein</fullName>
    </submittedName>
</protein>
<evidence type="ECO:0000313" key="2">
    <source>
        <dbReference type="Proteomes" id="UP001227268"/>
    </source>
</evidence>
<organism evidence="1 2">
    <name type="scientific">Naganishia friedmannii</name>
    <dbReference type="NCBI Taxonomy" id="89922"/>
    <lineage>
        <taxon>Eukaryota</taxon>
        <taxon>Fungi</taxon>
        <taxon>Dikarya</taxon>
        <taxon>Basidiomycota</taxon>
        <taxon>Agaricomycotina</taxon>
        <taxon>Tremellomycetes</taxon>
        <taxon>Filobasidiales</taxon>
        <taxon>Filobasidiaceae</taxon>
        <taxon>Naganishia</taxon>
    </lineage>
</organism>
<reference evidence="1" key="1">
    <citation type="submission" date="2023-04" db="EMBL/GenBank/DDBJ databases">
        <title>Draft Genome sequencing of Naganishia species isolated from polar environments using Oxford Nanopore Technology.</title>
        <authorList>
            <person name="Leo P."/>
            <person name="Venkateswaran K."/>
        </authorList>
    </citation>
    <scope>NUCLEOTIDE SEQUENCE</scope>
    <source>
        <strain evidence="1">MNA-CCFEE 5423</strain>
    </source>
</reference>
<keyword evidence="2" id="KW-1185">Reference proteome</keyword>
<accession>A0ACC2VZE8</accession>
<gene>
    <name evidence="1" type="ORF">QFC21_002007</name>
</gene>
<dbReference type="Proteomes" id="UP001227268">
    <property type="component" value="Unassembled WGS sequence"/>
</dbReference>
<dbReference type="EMBL" id="JASBWT010000005">
    <property type="protein sequence ID" value="KAJ9104511.1"/>
    <property type="molecule type" value="Genomic_DNA"/>
</dbReference>
<comment type="caution">
    <text evidence="1">The sequence shown here is derived from an EMBL/GenBank/DDBJ whole genome shotgun (WGS) entry which is preliminary data.</text>
</comment>
<sequence>MGLALDYASDSDEDSPRSPPQHSAAAPAPPPIPTAESSSFLNLPPPRNKKRPLKIGFDHPLLSAPRLSTTQPENEDDDQPRRSAKKQRKTDEDDAQPPSQPQAMSKEKGKGKSALLDMLPPPKRALPVPRPATASKLSGSASVGTLQPRTVKPQPTEPPAQADETEPSAEIELDPFGLAATPSTSIPSARASSSAAAPPIPTTISSAPAITEYTPPAPTAQDPYPGYYPLPSGAWAAYEPQYYASFFPTSQSSSSASHAAAAESARLVEAGAMGRQWSGVQDEEAGAVHVDVRKGMEEARKEQDDLKRITAPTLYAEENTYKSVGKTLGKAGQRHQLSALLKDAHANRQALEERIAQNKRTKKESGGRYGF</sequence>
<proteinExistence type="predicted"/>
<name>A0ACC2VZE8_9TREE</name>